<name>A0ABY7C3P3_9HYPH</name>
<proteinExistence type="predicted"/>
<reference evidence="1" key="1">
    <citation type="submission" date="2022-12" db="EMBL/GenBank/DDBJ databases">
        <title>Jiella pelagia sp. nov., isolated from phosphonate enriched culture of Northwest Pacific surface seawater.</title>
        <authorList>
            <person name="Shin D.Y."/>
            <person name="Hwang C.Y."/>
        </authorList>
    </citation>
    <scope>NUCLEOTIDE SEQUENCE</scope>
    <source>
        <strain evidence="1">HL-NP1</strain>
    </source>
</reference>
<accession>A0ABY7C3P3</accession>
<evidence type="ECO:0000313" key="2">
    <source>
        <dbReference type="Proteomes" id="UP001164020"/>
    </source>
</evidence>
<evidence type="ECO:0000313" key="1">
    <source>
        <dbReference type="EMBL" id="WAP70702.1"/>
    </source>
</evidence>
<gene>
    <name evidence="1" type="ORF">OH818_12195</name>
</gene>
<dbReference type="EMBL" id="CP114029">
    <property type="protein sequence ID" value="WAP70702.1"/>
    <property type="molecule type" value="Genomic_DNA"/>
</dbReference>
<organism evidence="1 2">
    <name type="scientific">Jiella pelagia</name>
    <dbReference type="NCBI Taxonomy" id="2986949"/>
    <lineage>
        <taxon>Bacteria</taxon>
        <taxon>Pseudomonadati</taxon>
        <taxon>Pseudomonadota</taxon>
        <taxon>Alphaproteobacteria</taxon>
        <taxon>Hyphomicrobiales</taxon>
        <taxon>Aurantimonadaceae</taxon>
        <taxon>Jiella</taxon>
    </lineage>
</organism>
<sequence length="71" mass="7450">MACVTVDSASAICASAWAIAASARAIWAALSLDVGIDHVGFQPRQNRPLLDRVALVGREFDDPQALDIGAD</sequence>
<keyword evidence="2" id="KW-1185">Reference proteome</keyword>
<protein>
    <submittedName>
        <fullName evidence="1">Uncharacterized protein</fullName>
    </submittedName>
</protein>
<dbReference type="RefSeq" id="WP_268883217.1">
    <property type="nucleotide sequence ID" value="NZ_CP114029.1"/>
</dbReference>
<dbReference type="Proteomes" id="UP001164020">
    <property type="component" value="Chromosome"/>
</dbReference>